<dbReference type="PANTHER" id="PTHR31071:SF2">
    <property type="entry name" value="ACTIN CYTOSKELETON-REGULATORY COMPLEX PAN-LIKE PROTEIN"/>
    <property type="match status" value="1"/>
</dbReference>
<feature type="region of interest" description="Disordered" evidence="2">
    <location>
        <begin position="1"/>
        <end position="22"/>
    </location>
</feature>
<feature type="region of interest" description="Disordered" evidence="2">
    <location>
        <begin position="663"/>
        <end position="693"/>
    </location>
</feature>
<evidence type="ECO:0000256" key="1">
    <source>
        <dbReference type="SAM" id="Coils"/>
    </source>
</evidence>
<feature type="compositionally biased region" description="Polar residues" evidence="2">
    <location>
        <begin position="1"/>
        <end position="19"/>
    </location>
</feature>
<accession>A0A8T2RC62</accession>
<dbReference type="OrthoDB" id="691984at2759"/>
<keyword evidence="1" id="KW-0175">Coiled coil</keyword>
<gene>
    <name evidence="3" type="ORF">KP509_28G022900</name>
</gene>
<dbReference type="InterPro" id="IPR043424">
    <property type="entry name" value="BLT-like"/>
</dbReference>
<keyword evidence="4" id="KW-1185">Reference proteome</keyword>
<evidence type="ECO:0000313" key="4">
    <source>
        <dbReference type="Proteomes" id="UP000825935"/>
    </source>
</evidence>
<sequence>MTNQCQDNSSSTMPSSNPQLGGLSGRKLAATLWELRQISFAGLDVSSKITSNDTFQIYAANTPSIRCNLQSPTCPPSPGSKVQRGSTMRCMSEGGKEEPAKSLSYLEDKSVPCANGASTTSNELFKVLNRVWTLEEQHKSSVLEVNSLKAELEMAWLQVKELTAQQISHKQDLENLTNKFINERIEWQQAEQERVKTVQALQKKLQDETMEKNELNLLYRKVTKELTDVKELLMKTLQDLDRERKARELMEDICDALTKEMGEEKAGLGASELTKLFEEEERRQIKLTEDEFEDHENNTALNNLQAKLDRFLKTNRDFDAFEGLAGSIKENPEFDSTEIQFTQDVKQSFPSLDFHTLKWTCTVNNERHIPRKAFEEVQTNGKLSEPELLQNASDIIVIESETEGDGNDTEHNEFYNRIYSMEMAQTDINGINTRNSIANVHCPIIECELNHADNTDKSNAINEVQPLFVGCGINEIYKQGAPNAIICRGLSKMPKDDKDKVKQWSCDYDLSWNEDNVPLDLVKGKTSRKGKKGASLNEPQKDMKGKANFTLALQEQDGQTYEQNNNVGGKQCFLPTKIVPDPGPPYRISAQYATKQNHEVITNIDINIKQSDSPSSINSIDKGVWRFQNLGDFTRDSKSAHGSSAESPTQRWVYTMSVSEDTFQTNENLTPDNLNSNPGKACAIRTPKQAKRR</sequence>
<dbReference type="PANTHER" id="PTHR31071">
    <property type="entry name" value="GB|AAF24581.1"/>
    <property type="match status" value="1"/>
</dbReference>
<dbReference type="AlphaFoldDB" id="A0A8T2RC62"/>
<reference evidence="3" key="1">
    <citation type="submission" date="2021-08" db="EMBL/GenBank/DDBJ databases">
        <title>WGS assembly of Ceratopteris richardii.</title>
        <authorList>
            <person name="Marchant D.B."/>
            <person name="Chen G."/>
            <person name="Jenkins J."/>
            <person name="Shu S."/>
            <person name="Leebens-Mack J."/>
            <person name="Grimwood J."/>
            <person name="Schmutz J."/>
            <person name="Soltis P."/>
            <person name="Soltis D."/>
            <person name="Chen Z.-H."/>
        </authorList>
    </citation>
    <scope>NUCLEOTIDE SEQUENCE</scope>
    <source>
        <strain evidence="3">Whitten #5841</strain>
        <tissue evidence="3">Leaf</tissue>
    </source>
</reference>
<protein>
    <submittedName>
        <fullName evidence="3">Uncharacterized protein</fullName>
    </submittedName>
</protein>
<comment type="caution">
    <text evidence="3">The sequence shown here is derived from an EMBL/GenBank/DDBJ whole genome shotgun (WGS) entry which is preliminary data.</text>
</comment>
<dbReference type="Proteomes" id="UP000825935">
    <property type="component" value="Chromosome 28"/>
</dbReference>
<evidence type="ECO:0000256" key="2">
    <source>
        <dbReference type="SAM" id="MobiDB-lite"/>
    </source>
</evidence>
<feature type="coiled-coil region" evidence="1">
    <location>
        <begin position="159"/>
        <end position="298"/>
    </location>
</feature>
<evidence type="ECO:0000313" key="3">
    <source>
        <dbReference type="EMBL" id="KAH7293374.1"/>
    </source>
</evidence>
<feature type="compositionally biased region" description="Polar residues" evidence="2">
    <location>
        <begin position="663"/>
        <end position="678"/>
    </location>
</feature>
<name>A0A8T2RC62_CERRI</name>
<proteinExistence type="predicted"/>
<dbReference type="EMBL" id="CM035433">
    <property type="protein sequence ID" value="KAH7293374.1"/>
    <property type="molecule type" value="Genomic_DNA"/>
</dbReference>
<organism evidence="3 4">
    <name type="scientific">Ceratopteris richardii</name>
    <name type="common">Triangle waterfern</name>
    <dbReference type="NCBI Taxonomy" id="49495"/>
    <lineage>
        <taxon>Eukaryota</taxon>
        <taxon>Viridiplantae</taxon>
        <taxon>Streptophyta</taxon>
        <taxon>Embryophyta</taxon>
        <taxon>Tracheophyta</taxon>
        <taxon>Polypodiopsida</taxon>
        <taxon>Polypodiidae</taxon>
        <taxon>Polypodiales</taxon>
        <taxon>Pteridineae</taxon>
        <taxon>Pteridaceae</taxon>
        <taxon>Parkerioideae</taxon>
        <taxon>Ceratopteris</taxon>
    </lineage>
</organism>